<keyword evidence="3" id="KW-0804">Transcription</keyword>
<dbReference type="Proteomes" id="UP000283255">
    <property type="component" value="Unassembled WGS sequence"/>
</dbReference>
<name>A0A418YCE0_9GAMM</name>
<gene>
    <name evidence="6" type="ORF">D1Z90_14535</name>
</gene>
<dbReference type="InterPro" id="IPR009057">
    <property type="entry name" value="Homeodomain-like_sf"/>
</dbReference>
<evidence type="ECO:0000259" key="5">
    <source>
        <dbReference type="PROSITE" id="PS50977"/>
    </source>
</evidence>
<keyword evidence="2 4" id="KW-0238">DNA-binding</keyword>
<keyword evidence="7" id="KW-1185">Reference proteome</keyword>
<dbReference type="AlphaFoldDB" id="A0A418YCE0"/>
<dbReference type="PANTHER" id="PTHR47506">
    <property type="entry name" value="TRANSCRIPTIONAL REGULATORY PROTEIN"/>
    <property type="match status" value="1"/>
</dbReference>
<comment type="caution">
    <text evidence="6">The sequence shown here is derived from an EMBL/GenBank/DDBJ whole genome shotgun (WGS) entry which is preliminary data.</text>
</comment>
<dbReference type="SUPFAM" id="SSF46689">
    <property type="entry name" value="Homeodomain-like"/>
    <property type="match status" value="1"/>
</dbReference>
<dbReference type="Pfam" id="PF00440">
    <property type="entry name" value="TetR_N"/>
    <property type="match status" value="1"/>
</dbReference>
<evidence type="ECO:0000256" key="2">
    <source>
        <dbReference type="ARBA" id="ARBA00023125"/>
    </source>
</evidence>
<evidence type="ECO:0000256" key="3">
    <source>
        <dbReference type="ARBA" id="ARBA00023163"/>
    </source>
</evidence>
<dbReference type="EMBL" id="QZCH01000020">
    <property type="protein sequence ID" value="RJG42157.1"/>
    <property type="molecule type" value="Genomic_DNA"/>
</dbReference>
<proteinExistence type="predicted"/>
<dbReference type="GO" id="GO:0003677">
    <property type="term" value="F:DNA binding"/>
    <property type="evidence" value="ECO:0007669"/>
    <property type="project" value="UniProtKB-UniRule"/>
</dbReference>
<organism evidence="6 7">
    <name type="scientific">Motilimonas pumila</name>
    <dbReference type="NCBI Taxonomy" id="2303987"/>
    <lineage>
        <taxon>Bacteria</taxon>
        <taxon>Pseudomonadati</taxon>
        <taxon>Pseudomonadota</taxon>
        <taxon>Gammaproteobacteria</taxon>
        <taxon>Alteromonadales</taxon>
        <taxon>Alteromonadales genera incertae sedis</taxon>
        <taxon>Motilimonas</taxon>
    </lineage>
</organism>
<feature type="domain" description="HTH tetR-type" evidence="5">
    <location>
        <begin position="6"/>
        <end position="66"/>
    </location>
</feature>
<dbReference type="Gene3D" id="1.10.10.60">
    <property type="entry name" value="Homeodomain-like"/>
    <property type="match status" value="1"/>
</dbReference>
<reference evidence="6 7" key="1">
    <citation type="submission" date="2018-09" db="EMBL/GenBank/DDBJ databases">
        <authorList>
            <person name="Wang F."/>
        </authorList>
    </citation>
    <scope>NUCLEOTIDE SEQUENCE [LARGE SCALE GENOMIC DNA]</scope>
    <source>
        <strain evidence="6 7">PLHSC7-2</strain>
    </source>
</reference>
<sequence>MANKAKFNRSDVVEKATNLYWEKGFNGTSMRNLQDAIDLRPGSIYATFGSKEGLFKESLSHYAAAGEQQLQQCLQQTDSVLEALMLFTRRIVVDSQQSSPSGMCMLQKTVAELTDEQSELLAFAQQLMHKMEQKFAELLQQAIVQGELAPDKNPAYLARHLQIQILGLRNYARVQHDHLEQAELLGLVDATFKQAPFK</sequence>
<dbReference type="OrthoDB" id="270177at2"/>
<evidence type="ECO:0000256" key="4">
    <source>
        <dbReference type="PROSITE-ProRule" id="PRU00335"/>
    </source>
</evidence>
<dbReference type="RefSeq" id="WP_119911509.1">
    <property type="nucleotide sequence ID" value="NZ_QZCH01000020.1"/>
</dbReference>
<dbReference type="InterPro" id="IPR036271">
    <property type="entry name" value="Tet_transcr_reg_TetR-rel_C_sf"/>
</dbReference>
<feature type="DNA-binding region" description="H-T-H motif" evidence="4">
    <location>
        <begin position="29"/>
        <end position="48"/>
    </location>
</feature>
<dbReference type="PROSITE" id="PS50977">
    <property type="entry name" value="HTH_TETR_2"/>
    <property type="match status" value="1"/>
</dbReference>
<reference evidence="6 7" key="2">
    <citation type="submission" date="2019-01" db="EMBL/GenBank/DDBJ databases">
        <title>Motilimonas pumilus sp. nov., isolated from the gut of sea cucumber (Apostichopus japonicus).</title>
        <authorList>
            <person name="Wang F.-Q."/>
            <person name="Ren L.-H."/>
            <person name="Lin Y.-W."/>
            <person name="Sun G.-H."/>
            <person name="Du Z.-J."/>
            <person name="Zhao J.-X."/>
            <person name="Liu X.-J."/>
            <person name="Liu L.-J."/>
        </authorList>
    </citation>
    <scope>NUCLEOTIDE SEQUENCE [LARGE SCALE GENOMIC DNA]</scope>
    <source>
        <strain evidence="6 7">PLHSC7-2</strain>
    </source>
</reference>
<dbReference type="Gene3D" id="1.10.357.10">
    <property type="entry name" value="Tetracycline Repressor, domain 2"/>
    <property type="match status" value="1"/>
</dbReference>
<dbReference type="InterPro" id="IPR001647">
    <property type="entry name" value="HTH_TetR"/>
</dbReference>
<evidence type="ECO:0000256" key="1">
    <source>
        <dbReference type="ARBA" id="ARBA00023015"/>
    </source>
</evidence>
<keyword evidence="1" id="KW-0805">Transcription regulation</keyword>
<accession>A0A418YCE0</accession>
<dbReference type="PANTHER" id="PTHR47506:SF8">
    <property type="entry name" value="REPRESSOR OF PUTATIVE XENOBIOTIC REDUCTASE TETR FAMILY-RELATED"/>
    <property type="match status" value="1"/>
</dbReference>
<protein>
    <submittedName>
        <fullName evidence="6">TetR/AcrR family transcriptional regulator</fullName>
    </submittedName>
</protein>
<evidence type="ECO:0000313" key="7">
    <source>
        <dbReference type="Proteomes" id="UP000283255"/>
    </source>
</evidence>
<dbReference type="InterPro" id="IPR011075">
    <property type="entry name" value="TetR_C"/>
</dbReference>
<dbReference type="Pfam" id="PF16925">
    <property type="entry name" value="TetR_C_13"/>
    <property type="match status" value="1"/>
</dbReference>
<dbReference type="SUPFAM" id="SSF48498">
    <property type="entry name" value="Tetracyclin repressor-like, C-terminal domain"/>
    <property type="match status" value="1"/>
</dbReference>
<evidence type="ECO:0000313" key="6">
    <source>
        <dbReference type="EMBL" id="RJG42157.1"/>
    </source>
</evidence>